<proteinExistence type="inferred from homology"/>
<accession>A0ABZ0IF15</accession>
<feature type="compositionally biased region" description="Acidic residues" evidence="7">
    <location>
        <begin position="31"/>
        <end position="55"/>
    </location>
</feature>
<evidence type="ECO:0000313" key="13">
    <source>
        <dbReference type="Proteomes" id="UP001626549"/>
    </source>
</evidence>
<evidence type="ECO:0000313" key="12">
    <source>
        <dbReference type="EMBL" id="WOJ97283.1"/>
    </source>
</evidence>
<dbReference type="Proteomes" id="UP001626549">
    <property type="component" value="Chromosome"/>
</dbReference>
<keyword evidence="4 8" id="KW-0812">Transmembrane</keyword>
<feature type="transmembrane region" description="Helical" evidence="8">
    <location>
        <begin position="271"/>
        <end position="294"/>
    </location>
</feature>
<dbReference type="Gene3D" id="2.30.30.60">
    <property type="match status" value="1"/>
</dbReference>
<feature type="chain" id="PRO_5045820028" evidence="9">
    <location>
        <begin position="25"/>
        <end position="616"/>
    </location>
</feature>
<evidence type="ECO:0000256" key="8">
    <source>
        <dbReference type="SAM" id="Phobius"/>
    </source>
</evidence>
<dbReference type="Gene3D" id="1.10.287.1260">
    <property type="match status" value="1"/>
</dbReference>
<feature type="transmembrane region" description="Helical" evidence="8">
    <location>
        <begin position="314"/>
        <end position="332"/>
    </location>
</feature>
<dbReference type="InterPro" id="IPR023408">
    <property type="entry name" value="MscS_beta-dom_sf"/>
</dbReference>
<name>A0ABZ0IF15_9GAMM</name>
<dbReference type="SUPFAM" id="SSF50182">
    <property type="entry name" value="Sm-like ribonucleoproteins"/>
    <property type="match status" value="1"/>
</dbReference>
<dbReference type="PANTHER" id="PTHR30566">
    <property type="entry name" value="YNAI-RELATED MECHANOSENSITIVE ION CHANNEL"/>
    <property type="match status" value="1"/>
</dbReference>
<keyword evidence="13" id="KW-1185">Reference proteome</keyword>
<feature type="transmembrane region" description="Helical" evidence="8">
    <location>
        <begin position="344"/>
        <end position="367"/>
    </location>
</feature>
<evidence type="ECO:0000256" key="5">
    <source>
        <dbReference type="ARBA" id="ARBA00022989"/>
    </source>
</evidence>
<dbReference type="SUPFAM" id="SSF82861">
    <property type="entry name" value="Mechanosensitive channel protein MscS (YggB), transmembrane region"/>
    <property type="match status" value="1"/>
</dbReference>
<dbReference type="InterPro" id="IPR011014">
    <property type="entry name" value="MscS_channel_TM-2"/>
</dbReference>
<dbReference type="PANTHER" id="PTHR30566:SF5">
    <property type="entry name" value="MECHANOSENSITIVE ION CHANNEL PROTEIN 1, MITOCHONDRIAL-RELATED"/>
    <property type="match status" value="1"/>
</dbReference>
<evidence type="ECO:0000259" key="11">
    <source>
        <dbReference type="Pfam" id="PF21088"/>
    </source>
</evidence>
<evidence type="ECO:0000256" key="9">
    <source>
        <dbReference type="SAM" id="SignalP"/>
    </source>
</evidence>
<keyword evidence="5 8" id="KW-1133">Transmembrane helix</keyword>
<dbReference type="Pfam" id="PF21088">
    <property type="entry name" value="MS_channel_1st"/>
    <property type="match status" value="1"/>
</dbReference>
<evidence type="ECO:0000259" key="10">
    <source>
        <dbReference type="Pfam" id="PF00924"/>
    </source>
</evidence>
<reference evidence="12 13" key="1">
    <citation type="submission" date="2023-10" db="EMBL/GenBank/DDBJ databases">
        <title>Two novel species belonging to the OM43/NOR5 clade.</title>
        <authorList>
            <person name="Park M."/>
        </authorList>
    </citation>
    <scope>NUCLEOTIDE SEQUENCE [LARGE SCALE GENOMIC DNA]</scope>
    <source>
        <strain evidence="12 13">IMCC45268</strain>
    </source>
</reference>
<dbReference type="InterPro" id="IPR006685">
    <property type="entry name" value="MscS_channel_2nd"/>
</dbReference>
<dbReference type="InterPro" id="IPR010920">
    <property type="entry name" value="LSM_dom_sf"/>
</dbReference>
<feature type="region of interest" description="Disordered" evidence="7">
    <location>
        <begin position="27"/>
        <end position="55"/>
    </location>
</feature>
<sequence length="616" mass="69125">MTRILLTLSASLLLTVFLSGPVFAQEVASEAPEEQTEEQTEEQAEEETVEAEADTETMRDIIETEKKSEEVIREKVAELAGQEELPRTPLQLLVLLADASAQKDRERAAGYLDMRYLPEEVSDWTAIDLMDALRILWNQQNIIDITSMSDDPVGKLDDGLPAYRDLLGVIRKDNGDEVPILLQRIPDGKGGKIWKISNASVAEIPALWEDLGYGEFAVWLERHLPDYRFAGLESWQIISGIVFLIAAWYLAMLASYLLMRVALLVPNRFPLGIESFFQGSLRYFLFLLIFRMLMDQLALSLAARVYLNSSGVDYIAFTILLLGVISLIRDYNIRRLERAGNRQYVALLKPFTTIIKFVAIVLVALVWAERAGYNMSTIIAGLGVGSLAVALAAQKTLENVIGAITLYSARPVNPGDLCRFGNIVGFVEEIGLRSTMIRTLNRTMLAVPNAVFSSVEVENFSHRDRIRYYQHIELQMTTADQLRVILGRLRELFLSHSDAMQETASIRLQKVAAATAVIRIDVGIRTTDYQRFLAVAEDLNLRMIELVHDAGAVFSGPGQVLQVRDFYRASEDTIADVHSQLESWKNEEKLPFPDYTAAEKAALKGAIELPVREDKF</sequence>
<feature type="signal peptide" evidence="9">
    <location>
        <begin position="1"/>
        <end position="24"/>
    </location>
</feature>
<evidence type="ECO:0000256" key="7">
    <source>
        <dbReference type="SAM" id="MobiDB-lite"/>
    </source>
</evidence>
<organism evidence="12 13">
    <name type="scientific">Congregibacter brevis</name>
    <dbReference type="NCBI Taxonomy" id="3081201"/>
    <lineage>
        <taxon>Bacteria</taxon>
        <taxon>Pseudomonadati</taxon>
        <taxon>Pseudomonadota</taxon>
        <taxon>Gammaproteobacteria</taxon>
        <taxon>Cellvibrionales</taxon>
        <taxon>Halieaceae</taxon>
        <taxon>Congregibacter</taxon>
    </lineage>
</organism>
<evidence type="ECO:0000256" key="4">
    <source>
        <dbReference type="ARBA" id="ARBA00022692"/>
    </source>
</evidence>
<gene>
    <name evidence="12" type="ORF">R0137_01615</name>
</gene>
<feature type="domain" description="Mechanosensitive ion channel transmembrane helices 2/3" evidence="11">
    <location>
        <begin position="353"/>
        <end position="394"/>
    </location>
</feature>
<feature type="transmembrane region" description="Helical" evidence="8">
    <location>
        <begin position="373"/>
        <end position="393"/>
    </location>
</feature>
<evidence type="ECO:0000256" key="6">
    <source>
        <dbReference type="ARBA" id="ARBA00023136"/>
    </source>
</evidence>
<dbReference type="InterPro" id="IPR049142">
    <property type="entry name" value="MS_channel_1st"/>
</dbReference>
<dbReference type="RefSeq" id="WP_407328033.1">
    <property type="nucleotide sequence ID" value="NZ_CP136865.1"/>
</dbReference>
<keyword evidence="9" id="KW-0732">Signal</keyword>
<keyword evidence="3" id="KW-1003">Cell membrane</keyword>
<protein>
    <submittedName>
        <fullName evidence="12">Mechanosensitive ion channel</fullName>
    </submittedName>
</protein>
<evidence type="ECO:0000256" key="2">
    <source>
        <dbReference type="ARBA" id="ARBA00008017"/>
    </source>
</evidence>
<evidence type="ECO:0000256" key="3">
    <source>
        <dbReference type="ARBA" id="ARBA00022475"/>
    </source>
</evidence>
<comment type="subcellular location">
    <subcellularLocation>
        <location evidence="1">Cell membrane</location>
        <topology evidence="1">Multi-pass membrane protein</topology>
    </subcellularLocation>
</comment>
<dbReference type="Pfam" id="PF00924">
    <property type="entry name" value="MS_channel_2nd"/>
    <property type="match status" value="1"/>
</dbReference>
<comment type="similarity">
    <text evidence="2">Belongs to the MscS (TC 1.A.23) family.</text>
</comment>
<keyword evidence="6 8" id="KW-0472">Membrane</keyword>
<dbReference type="EMBL" id="CP136865">
    <property type="protein sequence ID" value="WOJ97283.1"/>
    <property type="molecule type" value="Genomic_DNA"/>
</dbReference>
<evidence type="ECO:0000256" key="1">
    <source>
        <dbReference type="ARBA" id="ARBA00004651"/>
    </source>
</evidence>
<feature type="transmembrane region" description="Helical" evidence="8">
    <location>
        <begin position="235"/>
        <end position="259"/>
    </location>
</feature>
<feature type="domain" description="Mechanosensitive ion channel MscS" evidence="10">
    <location>
        <begin position="396"/>
        <end position="462"/>
    </location>
</feature>